<dbReference type="InterPro" id="IPR029480">
    <property type="entry name" value="Transpos_assoc"/>
</dbReference>
<name>A0A9P1DZI5_CUSEU</name>
<evidence type="ECO:0000313" key="3">
    <source>
        <dbReference type="Proteomes" id="UP001152484"/>
    </source>
</evidence>
<dbReference type="Pfam" id="PF13963">
    <property type="entry name" value="Transpos_assoc"/>
    <property type="match status" value="1"/>
</dbReference>
<dbReference type="EMBL" id="CAMAPE010000005">
    <property type="protein sequence ID" value="CAH9069052.1"/>
    <property type="molecule type" value="Genomic_DNA"/>
</dbReference>
<dbReference type="Proteomes" id="UP001152484">
    <property type="component" value="Unassembled WGS sequence"/>
</dbReference>
<protein>
    <recommendedName>
        <fullName evidence="1">Transposase-associated domain-containing protein</fullName>
    </recommendedName>
</protein>
<evidence type="ECO:0000259" key="1">
    <source>
        <dbReference type="Pfam" id="PF13963"/>
    </source>
</evidence>
<proteinExistence type="predicted"/>
<feature type="domain" description="Transposase-associated" evidence="1">
    <location>
        <begin position="3"/>
        <end position="78"/>
    </location>
</feature>
<sequence length="568" mass="65649">MDRSWMYGLRNTSQFFNGVHEFVKVAVAHQKQQGQKGILCPCSMCRNIKRENDVNIVLQHLFEKGFRENYMTWTFHGENRVDVEHLFPGATSSHLKRKATHITTTSNDIDDGVADDDANEDRIDELLNDVYDNFDYQPKSYENLIEAANISLFTGSEFSKLSVVLKLFHLKAKHGWSNVSFTELLILLQEMLPEGNTLLDTSYKARKLLCPMGTEWEKIHACPADCILYRNEYENLNECPKCHTSRYKKKKGINVGFDAEYTKTPAKVLWYLPIIPRFKRLFMNEKDAKNLVWHAQDAPQWRQIDLKYPDFGKEDRNLRLGLCTDGMNPYGTLSSQHSTWPVLLVIYNLPSWLCMKRKYIMLSLLISGPQQPGNDIDVYLAPLVDDLKLMWNEGVTAYDMHTKTNFNLCALLYCTINDFPAYGNLSGYTVKGGNACPICEDDTLDLRLPNCKKNVYMSHRRFLPRNHRYRALKKAFNGKAEHGVPRRVLSGSEIYDKVKDLNTVFGKPYKRNKHSLWKKKSIFWELPYWKDLSVRHCLDLMHIGKNVCDSIISTIMNVPGKTKVGINI</sequence>
<gene>
    <name evidence="2" type="ORF">CEURO_LOCUS3056</name>
</gene>
<evidence type="ECO:0000313" key="2">
    <source>
        <dbReference type="EMBL" id="CAH9069052.1"/>
    </source>
</evidence>
<dbReference type="OrthoDB" id="1303562at2759"/>
<comment type="caution">
    <text evidence="2">The sequence shown here is derived from an EMBL/GenBank/DDBJ whole genome shotgun (WGS) entry which is preliminary data.</text>
</comment>
<keyword evidence="3" id="KW-1185">Reference proteome</keyword>
<dbReference type="Pfam" id="PF02992">
    <property type="entry name" value="Transposase_21"/>
    <property type="match status" value="1"/>
</dbReference>
<dbReference type="AlphaFoldDB" id="A0A9P1DZI5"/>
<accession>A0A9P1DZI5</accession>
<dbReference type="PANTHER" id="PTHR10775">
    <property type="entry name" value="OS08G0208400 PROTEIN"/>
    <property type="match status" value="1"/>
</dbReference>
<organism evidence="2 3">
    <name type="scientific">Cuscuta europaea</name>
    <name type="common">European dodder</name>
    <dbReference type="NCBI Taxonomy" id="41803"/>
    <lineage>
        <taxon>Eukaryota</taxon>
        <taxon>Viridiplantae</taxon>
        <taxon>Streptophyta</taxon>
        <taxon>Embryophyta</taxon>
        <taxon>Tracheophyta</taxon>
        <taxon>Spermatophyta</taxon>
        <taxon>Magnoliopsida</taxon>
        <taxon>eudicotyledons</taxon>
        <taxon>Gunneridae</taxon>
        <taxon>Pentapetalae</taxon>
        <taxon>asterids</taxon>
        <taxon>lamiids</taxon>
        <taxon>Solanales</taxon>
        <taxon>Convolvulaceae</taxon>
        <taxon>Cuscuteae</taxon>
        <taxon>Cuscuta</taxon>
        <taxon>Cuscuta subgen. Cuscuta</taxon>
    </lineage>
</organism>
<dbReference type="InterPro" id="IPR004242">
    <property type="entry name" value="Transposase_21"/>
</dbReference>
<reference evidence="2" key="1">
    <citation type="submission" date="2022-07" db="EMBL/GenBank/DDBJ databases">
        <authorList>
            <person name="Macas J."/>
            <person name="Novak P."/>
            <person name="Neumann P."/>
        </authorList>
    </citation>
    <scope>NUCLEOTIDE SEQUENCE</scope>
</reference>
<dbReference type="PANTHER" id="PTHR10775:SF179">
    <property type="entry name" value="TRANSPOSON, EN_SPM-LIKE, TRANSPOSASE-ASSOCIATED DOMAIN PROTEIN"/>
    <property type="match status" value="1"/>
</dbReference>